<evidence type="ECO:0000313" key="4">
    <source>
        <dbReference type="Proteomes" id="UP000290407"/>
    </source>
</evidence>
<dbReference type="Proteomes" id="UP000290407">
    <property type="component" value="Unassembled WGS sequence"/>
</dbReference>
<dbReference type="EMBL" id="SBLB01000002">
    <property type="protein sequence ID" value="RYC70038.1"/>
    <property type="molecule type" value="Genomic_DNA"/>
</dbReference>
<dbReference type="AlphaFoldDB" id="A0A4V1RWF0"/>
<evidence type="ECO:0000256" key="1">
    <source>
        <dbReference type="ARBA" id="ARBA00023118"/>
    </source>
</evidence>
<dbReference type="GO" id="GO:0051607">
    <property type="term" value="P:defense response to virus"/>
    <property type="evidence" value="ECO:0007669"/>
    <property type="project" value="UniProtKB-KW"/>
</dbReference>
<dbReference type="InterPro" id="IPR010172">
    <property type="entry name" value="CRISPR-assoc_prot_TM1791"/>
</dbReference>
<keyword evidence="1" id="KW-0051">Antiviral defense</keyword>
<dbReference type="NCBIfam" id="TIGR01898">
    <property type="entry name" value="cas_TM1791_cmr6"/>
    <property type="match status" value="1"/>
</dbReference>
<dbReference type="Pfam" id="PF03787">
    <property type="entry name" value="RAMPs"/>
    <property type="match status" value="1"/>
</dbReference>
<evidence type="ECO:0000259" key="2">
    <source>
        <dbReference type="Pfam" id="PF03787"/>
    </source>
</evidence>
<protein>
    <submittedName>
        <fullName evidence="3">Type III-B CRISPR module RAMP protein Cmr6</fullName>
    </submittedName>
</protein>
<reference evidence="3 4" key="1">
    <citation type="submission" date="2019-01" db="EMBL/GenBank/DDBJ databases">
        <title>Spirosoma flava sp. nov., a propanil-degrading bacterium isolated from herbicide-contaminated soil.</title>
        <authorList>
            <person name="Zhang L."/>
            <person name="Jiang J.-D."/>
        </authorList>
    </citation>
    <scope>NUCLEOTIDE SEQUENCE [LARGE SCALE GENOMIC DNA]</scope>
    <source>
        <strain evidence="3 4">TY50</strain>
    </source>
</reference>
<proteinExistence type="predicted"/>
<feature type="domain" description="CRISPR type III-associated protein" evidence="2">
    <location>
        <begin position="61"/>
        <end position="113"/>
    </location>
</feature>
<name>A0A4V1RWF0_9BACT</name>
<dbReference type="PANTHER" id="PTHR39965">
    <property type="entry name" value="CRISPR SYSTEM CMR SUBUNIT CMR6"/>
    <property type="match status" value="1"/>
</dbReference>
<comment type="caution">
    <text evidence="3">The sequence shown here is derived from an EMBL/GenBank/DDBJ whole genome shotgun (WGS) entry which is preliminary data.</text>
</comment>
<dbReference type="RefSeq" id="WP_129601266.1">
    <property type="nucleotide sequence ID" value="NZ_SBLB01000002.1"/>
</dbReference>
<dbReference type="PANTHER" id="PTHR39965:SF1">
    <property type="entry name" value="CRISPR SYSTEM CMR SUBUNIT CMR6"/>
    <property type="match status" value="1"/>
</dbReference>
<gene>
    <name evidence="3" type="primary">cmr6</name>
    <name evidence="3" type="ORF">EQG79_09210</name>
</gene>
<accession>A0A4V1RWF0</accession>
<organism evidence="3 4">
    <name type="scientific">Spirosoma sordidisoli</name>
    <dbReference type="NCBI Taxonomy" id="2502893"/>
    <lineage>
        <taxon>Bacteria</taxon>
        <taxon>Pseudomonadati</taxon>
        <taxon>Bacteroidota</taxon>
        <taxon>Cytophagia</taxon>
        <taxon>Cytophagales</taxon>
        <taxon>Cytophagaceae</taxon>
        <taxon>Spirosoma</taxon>
    </lineage>
</organism>
<evidence type="ECO:0000313" key="3">
    <source>
        <dbReference type="EMBL" id="RYC70038.1"/>
    </source>
</evidence>
<sequence length="286" mass="32201">MPIYPNLHWKYYVDYFREPQPGANPFPELHVHNNAFYEARATQYRSAFAALQLPGSTAFCLHTTYPGLLAGSGYRHETGSENELKLGFSFDFTTGLPILPGSSVKGLLRSAFPGDPKTNPLHNRADGFIRYLLKSPAVNAGDDFPDLFVQQLERELFDGQMPKSAGSDTYVELPMNQRDTFCDGLIGYNGNPDVPETDRVYGGPWLKNDFITPHRNRKNPRMSPFTNPIPIQFLKVMPKVPVTFQFMLPDRPGQLLTPEQRQTLYRAIIEELGVGAKTRVGYGQLV</sequence>
<keyword evidence="4" id="KW-1185">Reference proteome</keyword>
<dbReference type="InterPro" id="IPR005537">
    <property type="entry name" value="RAMP_III_fam"/>
</dbReference>